<dbReference type="GO" id="GO:0055085">
    <property type="term" value="P:transmembrane transport"/>
    <property type="evidence" value="ECO:0007669"/>
    <property type="project" value="InterPro"/>
</dbReference>
<proteinExistence type="predicted"/>
<dbReference type="Pfam" id="PF00528">
    <property type="entry name" value="BPD_transp_1"/>
    <property type="match status" value="1"/>
</dbReference>
<sequence length="271" mass="29067">METMPRSGPTRGRALFLLFWLLGGALLIFILLPLVAMFSQESAKTVVRVAAMPDVRASILLSLEAALLSAGIAALLGTPLAYLLAHREFPLKSLVEGIVDLPLAVPHTVAGIALLYAFGRTGLLGRLAAQVGLKFWGTLAGVVVGMLFVSLPYMVNSAREGFQGVDVRLEKAARTLGASPSQVFWQVSLPLAGRSILSGTVLTYARSVAEFGAVIILAYYPQTAPVKIYELFLAGNLGQSAAAALLLLLITLSTFLLFRRLVYARVWKRGR</sequence>
<feature type="transmembrane region" description="Helical" evidence="7">
    <location>
        <begin position="135"/>
        <end position="155"/>
    </location>
</feature>
<evidence type="ECO:0000256" key="2">
    <source>
        <dbReference type="ARBA" id="ARBA00022448"/>
    </source>
</evidence>
<feature type="domain" description="ABC transmembrane type-1" evidence="8">
    <location>
        <begin position="77"/>
        <end position="261"/>
    </location>
</feature>
<dbReference type="PANTHER" id="PTHR30183">
    <property type="entry name" value="MOLYBDENUM TRANSPORT SYSTEM PERMEASE PROTEIN MODB"/>
    <property type="match status" value="1"/>
</dbReference>
<gene>
    <name evidence="10" type="ORF">DEACI_1419</name>
    <name evidence="9" type="ORF">DEACI_1744</name>
</gene>
<evidence type="ECO:0000256" key="3">
    <source>
        <dbReference type="ARBA" id="ARBA00022475"/>
    </source>
</evidence>
<reference evidence="9" key="2">
    <citation type="submission" date="2020-01" db="EMBL/GenBank/DDBJ databases">
        <authorList>
            <person name="Hornung B."/>
        </authorList>
    </citation>
    <scope>NUCLEOTIDE SEQUENCE</scope>
    <source>
        <strain evidence="9">PacBioINE</strain>
    </source>
</reference>
<dbReference type="Proteomes" id="UP001071230">
    <property type="component" value="Unassembled WGS sequence"/>
</dbReference>
<keyword evidence="11" id="KW-1185">Reference proteome</keyword>
<dbReference type="CDD" id="cd06261">
    <property type="entry name" value="TM_PBP2"/>
    <property type="match status" value="1"/>
</dbReference>
<evidence type="ECO:0000256" key="1">
    <source>
        <dbReference type="ARBA" id="ARBA00004651"/>
    </source>
</evidence>
<keyword evidence="5 7" id="KW-1133">Transmembrane helix</keyword>
<feature type="transmembrane region" description="Helical" evidence="7">
    <location>
        <begin position="97"/>
        <end position="119"/>
    </location>
</feature>
<dbReference type="Proteomes" id="UP000836597">
    <property type="component" value="Chromosome"/>
</dbReference>
<reference evidence="10" key="1">
    <citation type="submission" date="2014-11" db="EMBL/GenBank/DDBJ databases">
        <authorList>
            <person name="Hornung B.V."/>
        </authorList>
    </citation>
    <scope>NUCLEOTIDE SEQUENCE</scope>
    <source>
        <strain evidence="10">INE</strain>
    </source>
</reference>
<evidence type="ECO:0000256" key="4">
    <source>
        <dbReference type="ARBA" id="ARBA00022692"/>
    </source>
</evidence>
<keyword evidence="3" id="KW-1003">Cell membrane</keyword>
<keyword evidence="4 7" id="KW-0812">Transmembrane</keyword>
<dbReference type="KEGG" id="aacx:DEACI_1744"/>
<dbReference type="EMBL" id="LR746496">
    <property type="protein sequence ID" value="CAA7601091.1"/>
    <property type="molecule type" value="Genomic_DNA"/>
</dbReference>
<dbReference type="GO" id="GO:0005886">
    <property type="term" value="C:plasma membrane"/>
    <property type="evidence" value="ECO:0007669"/>
    <property type="project" value="UniProtKB-SubCell"/>
</dbReference>
<keyword evidence="6 7" id="KW-0472">Membrane</keyword>
<evidence type="ECO:0000256" key="5">
    <source>
        <dbReference type="ARBA" id="ARBA00022989"/>
    </source>
</evidence>
<keyword evidence="2" id="KW-0813">Transport</keyword>
<dbReference type="InterPro" id="IPR000515">
    <property type="entry name" value="MetI-like"/>
</dbReference>
<dbReference type="InterPro" id="IPR035906">
    <property type="entry name" value="MetI-like_sf"/>
</dbReference>
<organism evidence="9">
    <name type="scientific">Acididesulfobacillus acetoxydans</name>
    <dbReference type="NCBI Taxonomy" id="1561005"/>
    <lineage>
        <taxon>Bacteria</taxon>
        <taxon>Bacillati</taxon>
        <taxon>Bacillota</taxon>
        <taxon>Clostridia</taxon>
        <taxon>Eubacteriales</taxon>
        <taxon>Peptococcaceae</taxon>
        <taxon>Acididesulfobacillus</taxon>
    </lineage>
</organism>
<dbReference type="AlphaFoldDB" id="A0A8S0WXQ0"/>
<evidence type="ECO:0000313" key="11">
    <source>
        <dbReference type="Proteomes" id="UP001071230"/>
    </source>
</evidence>
<evidence type="ECO:0000256" key="7">
    <source>
        <dbReference type="SAM" id="Phobius"/>
    </source>
</evidence>
<evidence type="ECO:0000313" key="10">
    <source>
        <dbReference type="EMBL" id="CEJ06965.1"/>
    </source>
</evidence>
<protein>
    <submittedName>
        <fullName evidence="9">Binding-protein-dependent transport system inner membrane component</fullName>
    </submittedName>
    <submittedName>
        <fullName evidence="10">Molybdate/tungstate transport system permease protein WtpB</fullName>
    </submittedName>
</protein>
<feature type="transmembrane region" description="Helical" evidence="7">
    <location>
        <begin position="59"/>
        <end position="85"/>
    </location>
</feature>
<feature type="transmembrane region" description="Helical" evidence="7">
    <location>
        <begin position="240"/>
        <end position="262"/>
    </location>
</feature>
<evidence type="ECO:0000256" key="6">
    <source>
        <dbReference type="ARBA" id="ARBA00023136"/>
    </source>
</evidence>
<dbReference type="EMBL" id="CDGJ01000036">
    <property type="protein sequence ID" value="CEJ06965.1"/>
    <property type="molecule type" value="Genomic_DNA"/>
</dbReference>
<dbReference type="PANTHER" id="PTHR30183:SF3">
    <property type="entry name" value="MOLYBDENUM TRANSPORT SYSTEM PERMEASE PROTEIN MODB"/>
    <property type="match status" value="1"/>
</dbReference>
<accession>A0A8S0WXQ0</accession>
<evidence type="ECO:0000313" key="9">
    <source>
        <dbReference type="EMBL" id="CAA7601091.1"/>
    </source>
</evidence>
<comment type="subcellular location">
    <subcellularLocation>
        <location evidence="1">Cell membrane</location>
        <topology evidence="1">Multi-pass membrane protein</topology>
    </subcellularLocation>
</comment>
<name>A0A8S0WXQ0_9FIRM</name>
<dbReference type="SUPFAM" id="SSF161098">
    <property type="entry name" value="MetI-like"/>
    <property type="match status" value="1"/>
</dbReference>
<dbReference type="Gene3D" id="1.10.3720.10">
    <property type="entry name" value="MetI-like"/>
    <property type="match status" value="1"/>
</dbReference>
<evidence type="ECO:0000259" key="8">
    <source>
        <dbReference type="Pfam" id="PF00528"/>
    </source>
</evidence>